<accession>A0A3N4KZH1</accession>
<evidence type="ECO:0000313" key="2">
    <source>
        <dbReference type="Proteomes" id="UP000277580"/>
    </source>
</evidence>
<dbReference type="Proteomes" id="UP000277580">
    <property type="component" value="Unassembled WGS sequence"/>
</dbReference>
<keyword evidence="2" id="KW-1185">Reference proteome</keyword>
<reference evidence="1 2" key="1">
    <citation type="journal article" date="2018" name="Nat. Ecol. Evol.">
        <title>Pezizomycetes genomes reveal the molecular basis of ectomycorrhizal truffle lifestyle.</title>
        <authorList>
            <person name="Murat C."/>
            <person name="Payen T."/>
            <person name="Noel B."/>
            <person name="Kuo A."/>
            <person name="Morin E."/>
            <person name="Chen J."/>
            <person name="Kohler A."/>
            <person name="Krizsan K."/>
            <person name="Balestrini R."/>
            <person name="Da Silva C."/>
            <person name="Montanini B."/>
            <person name="Hainaut M."/>
            <person name="Levati E."/>
            <person name="Barry K.W."/>
            <person name="Belfiori B."/>
            <person name="Cichocki N."/>
            <person name="Clum A."/>
            <person name="Dockter R.B."/>
            <person name="Fauchery L."/>
            <person name="Guy J."/>
            <person name="Iotti M."/>
            <person name="Le Tacon F."/>
            <person name="Lindquist E.A."/>
            <person name="Lipzen A."/>
            <person name="Malagnac F."/>
            <person name="Mello A."/>
            <person name="Molinier V."/>
            <person name="Miyauchi S."/>
            <person name="Poulain J."/>
            <person name="Riccioni C."/>
            <person name="Rubini A."/>
            <person name="Sitrit Y."/>
            <person name="Splivallo R."/>
            <person name="Traeger S."/>
            <person name="Wang M."/>
            <person name="Zifcakova L."/>
            <person name="Wipf D."/>
            <person name="Zambonelli A."/>
            <person name="Paolocci F."/>
            <person name="Nowrousian M."/>
            <person name="Ottonello S."/>
            <person name="Baldrian P."/>
            <person name="Spatafora J.W."/>
            <person name="Henrissat B."/>
            <person name="Nagy L.G."/>
            <person name="Aury J.M."/>
            <person name="Wincker P."/>
            <person name="Grigoriev I.V."/>
            <person name="Bonfante P."/>
            <person name="Martin F.M."/>
        </authorList>
    </citation>
    <scope>NUCLEOTIDE SEQUENCE [LARGE SCALE GENOMIC DNA]</scope>
    <source>
        <strain evidence="1 2">CCBAS932</strain>
    </source>
</reference>
<dbReference type="AlphaFoldDB" id="A0A3N4KZH1"/>
<dbReference type="EMBL" id="ML119111">
    <property type="protein sequence ID" value="RPB15960.1"/>
    <property type="molecule type" value="Genomic_DNA"/>
</dbReference>
<proteinExistence type="predicted"/>
<dbReference type="InParanoid" id="A0A3N4KZH1"/>
<protein>
    <submittedName>
        <fullName evidence="1">Uncharacterized protein</fullName>
    </submittedName>
</protein>
<evidence type="ECO:0000313" key="1">
    <source>
        <dbReference type="EMBL" id="RPB15960.1"/>
    </source>
</evidence>
<sequence length="95" mass="10501">MRAEASWLVYQVFVVGAGWEATSSSLTLSRASERIGHLPGPPYAAPLLPNTHPQGILSSLPVGDRHLEKVPCFVLSRTKGHIRQPFETFYEIEVT</sequence>
<organism evidence="1 2">
    <name type="scientific">Morchella conica CCBAS932</name>
    <dbReference type="NCBI Taxonomy" id="1392247"/>
    <lineage>
        <taxon>Eukaryota</taxon>
        <taxon>Fungi</taxon>
        <taxon>Dikarya</taxon>
        <taxon>Ascomycota</taxon>
        <taxon>Pezizomycotina</taxon>
        <taxon>Pezizomycetes</taxon>
        <taxon>Pezizales</taxon>
        <taxon>Morchellaceae</taxon>
        <taxon>Morchella</taxon>
    </lineage>
</organism>
<name>A0A3N4KZH1_9PEZI</name>
<gene>
    <name evidence="1" type="ORF">P167DRAFT_384007</name>
</gene>